<dbReference type="OrthoDB" id="10539850at2759"/>
<dbReference type="Proteomes" id="UP000649617">
    <property type="component" value="Unassembled WGS sequence"/>
</dbReference>
<dbReference type="AlphaFoldDB" id="A0A812LR58"/>
<evidence type="ECO:0000256" key="1">
    <source>
        <dbReference type="SAM" id="MobiDB-lite"/>
    </source>
</evidence>
<feature type="region of interest" description="Disordered" evidence="1">
    <location>
        <begin position="36"/>
        <end position="70"/>
    </location>
</feature>
<dbReference type="EMBL" id="CAJNIZ010005780">
    <property type="protein sequence ID" value="CAE7244453.1"/>
    <property type="molecule type" value="Genomic_DNA"/>
</dbReference>
<feature type="non-terminal residue" evidence="2">
    <location>
        <position position="169"/>
    </location>
</feature>
<sequence length="169" mass="18407">QDDLRVAEEKLAAVEEALRAALTSEQDRTRALEAIAHTVDEEHRRPDPTSPEEAGEAVEEGTEEVEEGPGLELRIKNTFIEFCVPKESEHLVRTRTAPSVVSQMGDAASPTDGYMEEGGATSSSQRTSPLLTMVPAPSPPAPWALKRDTSSILRSILEDKSDSQKWVGI</sequence>
<feature type="compositionally biased region" description="Acidic residues" evidence="1">
    <location>
        <begin position="53"/>
        <end position="69"/>
    </location>
</feature>
<comment type="caution">
    <text evidence="2">The sequence shown here is derived from an EMBL/GenBank/DDBJ whole genome shotgun (WGS) entry which is preliminary data.</text>
</comment>
<evidence type="ECO:0000313" key="2">
    <source>
        <dbReference type="EMBL" id="CAE7244453.1"/>
    </source>
</evidence>
<feature type="region of interest" description="Disordered" evidence="1">
    <location>
        <begin position="91"/>
        <end position="145"/>
    </location>
</feature>
<accession>A0A812LR58</accession>
<proteinExistence type="predicted"/>
<gene>
    <name evidence="2" type="primary">SCN10A</name>
    <name evidence="2" type="ORF">SPIL2461_LOCUS4404</name>
</gene>
<feature type="compositionally biased region" description="Basic and acidic residues" evidence="1">
    <location>
        <begin position="38"/>
        <end position="47"/>
    </location>
</feature>
<keyword evidence="3" id="KW-1185">Reference proteome</keyword>
<reference evidence="2" key="1">
    <citation type="submission" date="2021-02" db="EMBL/GenBank/DDBJ databases">
        <authorList>
            <person name="Dougan E. K."/>
            <person name="Rhodes N."/>
            <person name="Thang M."/>
            <person name="Chan C."/>
        </authorList>
    </citation>
    <scope>NUCLEOTIDE SEQUENCE</scope>
</reference>
<protein>
    <submittedName>
        <fullName evidence="2">SCN10A protein</fullName>
    </submittedName>
</protein>
<evidence type="ECO:0000313" key="3">
    <source>
        <dbReference type="Proteomes" id="UP000649617"/>
    </source>
</evidence>
<organism evidence="2 3">
    <name type="scientific">Symbiodinium pilosum</name>
    <name type="common">Dinoflagellate</name>
    <dbReference type="NCBI Taxonomy" id="2952"/>
    <lineage>
        <taxon>Eukaryota</taxon>
        <taxon>Sar</taxon>
        <taxon>Alveolata</taxon>
        <taxon>Dinophyceae</taxon>
        <taxon>Suessiales</taxon>
        <taxon>Symbiodiniaceae</taxon>
        <taxon>Symbiodinium</taxon>
    </lineage>
</organism>
<feature type="compositionally biased region" description="Polar residues" evidence="1">
    <location>
        <begin position="120"/>
        <end position="130"/>
    </location>
</feature>
<name>A0A812LR58_SYMPI</name>